<dbReference type="SUPFAM" id="SSF51735">
    <property type="entry name" value="NAD(P)-binding Rossmann-fold domains"/>
    <property type="match status" value="1"/>
</dbReference>
<dbReference type="EMBL" id="JX424761">
    <property type="protein sequence ID" value="AGC24252.1"/>
    <property type="molecule type" value="Genomic_DNA"/>
</dbReference>
<name>L7SWR3_9ACTN</name>
<dbReference type="GO" id="GO:0016491">
    <property type="term" value="F:oxidoreductase activity"/>
    <property type="evidence" value="ECO:0007669"/>
    <property type="project" value="UniProtKB-KW"/>
</dbReference>
<evidence type="ECO:0000256" key="1">
    <source>
        <dbReference type="ARBA" id="ARBA00006484"/>
    </source>
</evidence>
<dbReference type="PRINTS" id="PR00081">
    <property type="entry name" value="GDHRDH"/>
</dbReference>
<dbReference type="InterPro" id="IPR020904">
    <property type="entry name" value="Sc_DH/Rdtase_CS"/>
</dbReference>
<dbReference type="Pfam" id="PF00106">
    <property type="entry name" value="adh_short"/>
    <property type="match status" value="1"/>
</dbReference>
<comment type="similarity">
    <text evidence="1">Belongs to the short-chain dehydrogenases/reductases (SDR) family.</text>
</comment>
<dbReference type="PANTHER" id="PTHR24321">
    <property type="entry name" value="DEHYDROGENASES, SHORT CHAIN"/>
    <property type="match status" value="1"/>
</dbReference>
<evidence type="ECO:0000313" key="4">
    <source>
        <dbReference type="EMBL" id="AGC24252.1"/>
    </source>
</evidence>
<organism evidence="4">
    <name type="scientific">Nonomuraea spiralis</name>
    <dbReference type="NCBI Taxonomy" id="46182"/>
    <lineage>
        <taxon>Bacteria</taxon>
        <taxon>Bacillati</taxon>
        <taxon>Actinomycetota</taxon>
        <taxon>Actinomycetes</taxon>
        <taxon>Streptosporangiales</taxon>
        <taxon>Streptosporangiaceae</taxon>
        <taxon>Nonomuraea</taxon>
    </lineage>
</organism>
<dbReference type="InterPro" id="IPR036291">
    <property type="entry name" value="NAD(P)-bd_dom_sf"/>
</dbReference>
<gene>
    <name evidence="4" type="primary">prlW</name>
</gene>
<evidence type="ECO:0000256" key="3">
    <source>
        <dbReference type="SAM" id="MobiDB-lite"/>
    </source>
</evidence>
<evidence type="ECO:0000256" key="2">
    <source>
        <dbReference type="ARBA" id="ARBA00023002"/>
    </source>
</evidence>
<dbReference type="CDD" id="cd05233">
    <property type="entry name" value="SDR_c"/>
    <property type="match status" value="1"/>
</dbReference>
<dbReference type="PROSITE" id="PS00061">
    <property type="entry name" value="ADH_SHORT"/>
    <property type="match status" value="1"/>
</dbReference>
<dbReference type="AlphaFoldDB" id="L7SWR3"/>
<protein>
    <submittedName>
        <fullName evidence="4">PrlW</fullName>
    </submittedName>
</protein>
<sequence>MIADRAEPLRGRRALVVGGSTGIGRAIAQAWSDAGAQVVVCSRTEPRDVAWEWCQVDLADPGQARERLNRLGSGRLDMVCFSAVHYGERRARFCDTAEAEWRHQLEVNVTGLWLTLAATLPALRAAAPGLMVGVSSEVAFNAGPERSGYAATKAAAKALLDSLAQEEDPAEVRIVQVLPAEMVDTPGIRRRRAPGFDYGSYMRPAAFARLAVALSTAPGPEYHGESLVVGEDGTWWPAHARTPRSQSRPTPQPTPRSAPTPSRPTPPSRRGRS</sequence>
<reference evidence="4" key="1">
    <citation type="submission" date="2012-07" db="EMBL/GenBank/DDBJ databases">
        <title>Isolation and Characterization of the Pyralomicin Biosynthetic Gene Cluster from Nonomuraea spiralis IMC A-0156.</title>
        <authorList>
            <person name="Flatt P.M."/>
            <person name="Wu X."/>
            <person name="Walters M."/>
            <person name="Perry S."/>
            <person name="Mahmud T."/>
        </authorList>
    </citation>
    <scope>NUCLEOTIDE SEQUENCE</scope>
    <source>
        <strain evidence="4">IMC A-0156</strain>
    </source>
</reference>
<accession>L7SWR3</accession>
<proteinExistence type="inferred from homology"/>
<feature type="region of interest" description="Disordered" evidence="3">
    <location>
        <begin position="234"/>
        <end position="273"/>
    </location>
</feature>
<feature type="compositionally biased region" description="Pro residues" evidence="3">
    <location>
        <begin position="250"/>
        <end position="267"/>
    </location>
</feature>
<dbReference type="PANTHER" id="PTHR24321:SF8">
    <property type="entry name" value="ESTRADIOL 17-BETA-DEHYDROGENASE 8-RELATED"/>
    <property type="match status" value="1"/>
</dbReference>
<dbReference type="Gene3D" id="3.40.50.720">
    <property type="entry name" value="NAD(P)-binding Rossmann-like Domain"/>
    <property type="match status" value="1"/>
</dbReference>
<keyword evidence="2" id="KW-0560">Oxidoreductase</keyword>
<dbReference type="InterPro" id="IPR002347">
    <property type="entry name" value="SDR_fam"/>
</dbReference>